<comment type="caution">
    <text evidence="1">The sequence shown here is derived from an EMBL/GenBank/DDBJ whole genome shotgun (WGS) entry which is preliminary data.</text>
</comment>
<reference evidence="1" key="1">
    <citation type="submission" date="2023-04" db="EMBL/GenBank/DDBJ databases">
        <title>Draft Genome sequencing of Naganishia species isolated from polar environments using Oxford Nanopore Technology.</title>
        <authorList>
            <person name="Leo P."/>
            <person name="Venkateswaran K."/>
        </authorList>
    </citation>
    <scope>NUCLEOTIDE SEQUENCE</scope>
    <source>
        <strain evidence="1">MNA-CCFEE 5425</strain>
    </source>
</reference>
<evidence type="ECO:0000313" key="1">
    <source>
        <dbReference type="EMBL" id="KAJ9113622.1"/>
    </source>
</evidence>
<dbReference type="Proteomes" id="UP001243375">
    <property type="component" value="Unassembled WGS sequence"/>
</dbReference>
<gene>
    <name evidence="1" type="ORF">QFC22_005930</name>
</gene>
<accession>A0ACC2WRG7</accession>
<name>A0ACC2WRG7_9TREE</name>
<sequence length="776" mass="86291">MPLSPTHIEERQAREQYLNRPLPNELRDKYITLFSHPDLTLADLQEQATSRKGLGEAEDELGGVTLRSLFWRLYLGTLDVGQVLSSTPRALLSNSLREQRRQYDTLREKWLVSPDGRWAPDCTCPDDVENTSDDSAVLEGGRRTDAAGESVTWDPLNLGETNPWQTWFAQTELRAIIDRDVERTFPDIPYFTDPYVRKVLRTILFLWAVENPDIKYRQGMHELLAVIMLVCDRDSLDRSTHSANKRQSSSMAKNSYLTVPMSPLLSQIEDGRHSPSGEKMQDAMHMVLDRRFLEHDVYGLFVKLMEHARSWYEWRTETVVGSLAQDQNKRNQATQGRIIKMCQHMQGITLKQVDPVLAKTLEDVAIEPQIWGIRWIRLLFTREFPFYSALRLWDGLFAMQDKMDDLVESFCIAMLLRIRQLPVKIMKDPTAATGAAIALENQELLGIPPLKQDAPETPISSNASTFRSKGWPQASAKGKPAASPSSSKSYGFESFTRGLMDRAQASVEDADRDIAELRLAMVGMGKAMSNWLDTVEKSCTDAASEERLKPALLGLRRLQESLVHGATTTTTELAKDWSWSHELATTPSIYSSVSVDSPLEAKGLPLEGLAGHVTIASGANQEQADSSQPEKIALPSNTFAMEPSSATIPRNPTSTYLHSPNSFSRKPRFQYTSHPILSERLGGGDVTDQPAIVAHESIESSTETLPTLSDAQPQHFAVIPAGSMANTETISSQKSFSANVDVDPLSGQVTVNSEYGGSGHGPKRVGKDPLRGLGIL</sequence>
<organism evidence="1 2">
    <name type="scientific">Naganishia vaughanmartiniae</name>
    <dbReference type="NCBI Taxonomy" id="1424756"/>
    <lineage>
        <taxon>Eukaryota</taxon>
        <taxon>Fungi</taxon>
        <taxon>Dikarya</taxon>
        <taxon>Basidiomycota</taxon>
        <taxon>Agaricomycotina</taxon>
        <taxon>Tremellomycetes</taxon>
        <taxon>Filobasidiales</taxon>
        <taxon>Filobasidiaceae</taxon>
        <taxon>Naganishia</taxon>
    </lineage>
</organism>
<dbReference type="EMBL" id="JASBWU010000021">
    <property type="protein sequence ID" value="KAJ9113622.1"/>
    <property type="molecule type" value="Genomic_DNA"/>
</dbReference>
<proteinExistence type="predicted"/>
<keyword evidence="2" id="KW-1185">Reference proteome</keyword>
<protein>
    <submittedName>
        <fullName evidence="1">Uncharacterized protein</fullName>
    </submittedName>
</protein>
<evidence type="ECO:0000313" key="2">
    <source>
        <dbReference type="Proteomes" id="UP001243375"/>
    </source>
</evidence>